<name>A0ABV7E3P5_9SPHN</name>
<gene>
    <name evidence="1" type="ORF">ACFODU_05495</name>
</gene>
<dbReference type="Gene3D" id="3.40.50.150">
    <property type="entry name" value="Vaccinia Virus protein VP39"/>
    <property type="match status" value="1"/>
</dbReference>
<dbReference type="SUPFAM" id="SSF53335">
    <property type="entry name" value="S-adenosyl-L-methionine-dependent methyltransferases"/>
    <property type="match status" value="1"/>
</dbReference>
<accession>A0ABV7E3P5</accession>
<evidence type="ECO:0000313" key="2">
    <source>
        <dbReference type="Proteomes" id="UP001595456"/>
    </source>
</evidence>
<dbReference type="Proteomes" id="UP001595456">
    <property type="component" value="Unassembled WGS sequence"/>
</dbReference>
<dbReference type="InterPro" id="IPR010342">
    <property type="entry name" value="DUF938"/>
</dbReference>
<dbReference type="RefSeq" id="WP_336925994.1">
    <property type="nucleotide sequence ID" value="NZ_JBANRO010000006.1"/>
</dbReference>
<dbReference type="InterPro" id="IPR029063">
    <property type="entry name" value="SAM-dependent_MTases_sf"/>
</dbReference>
<proteinExistence type="predicted"/>
<dbReference type="PANTHER" id="PTHR20974">
    <property type="entry name" value="UPF0585 PROTEIN CG18661"/>
    <property type="match status" value="1"/>
</dbReference>
<organism evidence="1 2">
    <name type="scientific">Alteraurantiacibacter palmitatis</name>
    <dbReference type="NCBI Taxonomy" id="2054628"/>
    <lineage>
        <taxon>Bacteria</taxon>
        <taxon>Pseudomonadati</taxon>
        <taxon>Pseudomonadota</taxon>
        <taxon>Alphaproteobacteria</taxon>
        <taxon>Sphingomonadales</taxon>
        <taxon>Erythrobacteraceae</taxon>
        <taxon>Alteraurantiacibacter</taxon>
    </lineage>
</organism>
<protein>
    <submittedName>
        <fullName evidence="1">DUF938 domain-containing protein</fullName>
    </submittedName>
</protein>
<sequence>MKQEAPAAARNRAPIADVLAQELPARGTVLEVASGTGEHVIHFAARFPHLFWQPSDPDADARASIAAWTAEAGLPNIAPPLALDASAPEWPVHGADALVCINMVHISPLSASEGLLRQAGQILPAGAPLIFYGPWIEDGVETAESNLAFDASLKGRNPAWGLRKTAWMDALARVNGFERARRVAMPANNIMLIYRKR</sequence>
<dbReference type="EMBL" id="JBHRST010000008">
    <property type="protein sequence ID" value="MFC3097253.1"/>
    <property type="molecule type" value="Genomic_DNA"/>
</dbReference>
<evidence type="ECO:0000313" key="1">
    <source>
        <dbReference type="EMBL" id="MFC3097253.1"/>
    </source>
</evidence>
<reference evidence="2" key="1">
    <citation type="journal article" date="2019" name="Int. J. Syst. Evol. Microbiol.">
        <title>The Global Catalogue of Microorganisms (GCM) 10K type strain sequencing project: providing services to taxonomists for standard genome sequencing and annotation.</title>
        <authorList>
            <consortium name="The Broad Institute Genomics Platform"/>
            <consortium name="The Broad Institute Genome Sequencing Center for Infectious Disease"/>
            <person name="Wu L."/>
            <person name="Ma J."/>
        </authorList>
    </citation>
    <scope>NUCLEOTIDE SEQUENCE [LARGE SCALE GENOMIC DNA]</scope>
    <source>
        <strain evidence="2">KCTC 52607</strain>
    </source>
</reference>
<comment type="caution">
    <text evidence="1">The sequence shown here is derived from an EMBL/GenBank/DDBJ whole genome shotgun (WGS) entry which is preliminary data.</text>
</comment>
<keyword evidence="2" id="KW-1185">Reference proteome</keyword>
<dbReference type="PANTHER" id="PTHR20974:SF0">
    <property type="entry name" value="UPF0585 PROTEIN CG18661"/>
    <property type="match status" value="1"/>
</dbReference>
<dbReference type="Pfam" id="PF06080">
    <property type="entry name" value="DUF938"/>
    <property type="match status" value="1"/>
</dbReference>